<evidence type="ECO:0000256" key="1">
    <source>
        <dbReference type="ARBA" id="ARBA00022679"/>
    </source>
</evidence>
<dbReference type="Gene3D" id="1.10.4200.10">
    <property type="entry name" value="Triphosphoribosyl-dephospho-CoA protein"/>
    <property type="match status" value="1"/>
</dbReference>
<dbReference type="InterPro" id="IPR002736">
    <property type="entry name" value="CitG"/>
</dbReference>
<evidence type="ECO:0000313" key="4">
    <source>
        <dbReference type="EMBL" id="MPM81195.1"/>
    </source>
</evidence>
<comment type="caution">
    <text evidence="4">The sequence shown here is derived from an EMBL/GenBank/DDBJ whole genome shotgun (WGS) entry which is preliminary data.</text>
</comment>
<reference evidence="4" key="1">
    <citation type="submission" date="2019-08" db="EMBL/GenBank/DDBJ databases">
        <authorList>
            <person name="Kucharzyk K."/>
            <person name="Murdoch R.W."/>
            <person name="Higgins S."/>
            <person name="Loffler F."/>
        </authorList>
    </citation>
    <scope>NUCLEOTIDE SEQUENCE</scope>
</reference>
<proteinExistence type="predicted"/>
<accession>A0A645CWF6</accession>
<evidence type="ECO:0000256" key="2">
    <source>
        <dbReference type="ARBA" id="ARBA00022741"/>
    </source>
</evidence>
<gene>
    <name evidence="4" type="primary">citG_12</name>
    <name evidence="4" type="ORF">SDC9_128247</name>
</gene>
<dbReference type="GO" id="GO:0005524">
    <property type="term" value="F:ATP binding"/>
    <property type="evidence" value="ECO:0007669"/>
    <property type="project" value="UniProtKB-KW"/>
</dbReference>
<dbReference type="PANTHER" id="PTHR30201">
    <property type="entry name" value="TRIPHOSPHORIBOSYL-DEPHOSPHO-COA SYNTHASE"/>
    <property type="match status" value="1"/>
</dbReference>
<name>A0A645CWF6_9ZZZZ</name>
<dbReference type="PANTHER" id="PTHR30201:SF2">
    <property type="entry name" value="2-(5''-TRIPHOSPHORIBOSYL)-3'-DEPHOSPHOCOENZYME-A SYNTHASE"/>
    <property type="match status" value="1"/>
</dbReference>
<dbReference type="GO" id="GO:0046917">
    <property type="term" value="F:triphosphoribosyl-dephospho-CoA synthase activity"/>
    <property type="evidence" value="ECO:0007669"/>
    <property type="project" value="UniProtKB-EC"/>
</dbReference>
<dbReference type="AlphaFoldDB" id="A0A645CWF6"/>
<dbReference type="GO" id="GO:0051191">
    <property type="term" value="P:prosthetic group biosynthetic process"/>
    <property type="evidence" value="ECO:0007669"/>
    <property type="project" value="TreeGrafter"/>
</dbReference>
<dbReference type="Pfam" id="PF01874">
    <property type="entry name" value="CitG"/>
    <property type="match status" value="1"/>
</dbReference>
<protein>
    <submittedName>
        <fullName evidence="4">2-(5''-triphosphoribosyl)-3'-dephosphocoenzyme-A synthase</fullName>
        <ecNumber evidence="4">2.4.2.52</ecNumber>
    </submittedName>
</protein>
<evidence type="ECO:0000256" key="3">
    <source>
        <dbReference type="ARBA" id="ARBA00022840"/>
    </source>
</evidence>
<keyword evidence="2" id="KW-0547">Nucleotide-binding</keyword>
<dbReference type="EC" id="2.4.2.52" evidence="4"/>
<sequence length="182" mass="19846">MVRLSLRCERPLTATDIPDLRELIRLNASGLTGELTAGAHPTHGQAVYNQYGLKGIRAEAEAGFPAVFEVGLPRLADYRTQYADPDLPCLMTLLELILVTGDTNLVRRGGLTGLHFMREQSRNLLKASPSLIPPELIKSFQRFDEAATRRNLSPGGAADHLALTLFLERALSPDSNSKIGAI</sequence>
<keyword evidence="1 4" id="KW-0808">Transferase</keyword>
<dbReference type="GO" id="GO:0016757">
    <property type="term" value="F:glycosyltransferase activity"/>
    <property type="evidence" value="ECO:0007669"/>
    <property type="project" value="UniProtKB-KW"/>
</dbReference>
<organism evidence="4">
    <name type="scientific">bioreactor metagenome</name>
    <dbReference type="NCBI Taxonomy" id="1076179"/>
    <lineage>
        <taxon>unclassified sequences</taxon>
        <taxon>metagenomes</taxon>
        <taxon>ecological metagenomes</taxon>
    </lineage>
</organism>
<dbReference type="EMBL" id="VSSQ01030606">
    <property type="protein sequence ID" value="MPM81195.1"/>
    <property type="molecule type" value="Genomic_DNA"/>
</dbReference>
<keyword evidence="3" id="KW-0067">ATP-binding</keyword>
<keyword evidence="4" id="KW-0328">Glycosyltransferase</keyword>